<keyword evidence="1" id="KW-0472">Membrane</keyword>
<organism evidence="2 3">
    <name type="scientific">Gibbsiella quercinecans</name>
    <dbReference type="NCBI Taxonomy" id="929813"/>
    <lineage>
        <taxon>Bacteria</taxon>
        <taxon>Pseudomonadati</taxon>
        <taxon>Pseudomonadota</taxon>
        <taxon>Gammaproteobacteria</taxon>
        <taxon>Enterobacterales</taxon>
        <taxon>Yersiniaceae</taxon>
        <taxon>Gibbsiella</taxon>
    </lineage>
</organism>
<gene>
    <name evidence="2" type="ORF">AWC35_05080</name>
</gene>
<reference evidence="2 3" key="1">
    <citation type="submission" date="2016-01" db="EMBL/GenBank/DDBJ databases">
        <authorList>
            <person name="Oliw E.H."/>
        </authorList>
    </citation>
    <scope>NUCLEOTIDE SEQUENCE [LARGE SCALE GENOMIC DNA]</scope>
    <source>
        <strain evidence="2 3">FRB97</strain>
    </source>
</reference>
<accession>A0A250B8A6</accession>
<dbReference type="OrthoDB" id="6497688at2"/>
<feature type="transmembrane region" description="Helical" evidence="1">
    <location>
        <begin position="33"/>
        <end position="57"/>
    </location>
</feature>
<name>A0A250B8A6_9GAMM</name>
<evidence type="ECO:0000256" key="1">
    <source>
        <dbReference type="SAM" id="Phobius"/>
    </source>
</evidence>
<sequence>MTRFGFRLAGISLLLVMLIFAAGFFLPEDSGEWLDLVVLAMAGVNVIANFVVFYFAIIGLFKSSLKWRALFSLLIALAIFALYLIAIAFASS</sequence>
<dbReference type="KEGG" id="gqu:AWC35_05080"/>
<keyword evidence="1" id="KW-1133">Transmembrane helix</keyword>
<keyword evidence="3" id="KW-1185">Reference proteome</keyword>
<protein>
    <submittedName>
        <fullName evidence="2">Uncharacterized protein</fullName>
    </submittedName>
</protein>
<evidence type="ECO:0000313" key="3">
    <source>
        <dbReference type="Proteomes" id="UP000217182"/>
    </source>
</evidence>
<evidence type="ECO:0000313" key="2">
    <source>
        <dbReference type="EMBL" id="ATA22345.1"/>
    </source>
</evidence>
<dbReference type="AlphaFoldDB" id="A0A250B8A6"/>
<dbReference type="EMBL" id="CP014136">
    <property type="protein sequence ID" value="ATA22345.1"/>
    <property type="molecule type" value="Genomic_DNA"/>
</dbReference>
<feature type="transmembrane region" description="Helical" evidence="1">
    <location>
        <begin position="69"/>
        <end position="90"/>
    </location>
</feature>
<keyword evidence="1" id="KW-0812">Transmembrane</keyword>
<dbReference type="Proteomes" id="UP000217182">
    <property type="component" value="Chromosome"/>
</dbReference>
<proteinExistence type="predicted"/>